<dbReference type="AlphaFoldDB" id="A0A8H9TI66"/>
<reference evidence="1" key="2">
    <citation type="submission" date="2019-01" db="EMBL/GenBank/DDBJ databases">
        <authorList>
            <consortium name="NCBI Pathogen Detection Project"/>
        </authorList>
    </citation>
    <scope>NUCLEOTIDE SEQUENCE</scope>
    <source>
        <strain evidence="1">BCW_3452</strain>
    </source>
</reference>
<organism evidence="1">
    <name type="scientific">Vibrio vulnificus</name>
    <dbReference type="NCBI Taxonomy" id="672"/>
    <lineage>
        <taxon>Bacteria</taxon>
        <taxon>Pseudomonadati</taxon>
        <taxon>Pseudomonadota</taxon>
        <taxon>Gammaproteobacteria</taxon>
        <taxon>Vibrionales</taxon>
        <taxon>Vibrionaceae</taxon>
        <taxon>Vibrio</taxon>
    </lineage>
</organism>
<protein>
    <submittedName>
        <fullName evidence="1">Uncharacterized protein</fullName>
    </submittedName>
</protein>
<accession>A0A8H9TI66</accession>
<sequence length="165" mass="18927">MCFLSSVVRCQPLSRALCVLEVSVDLVRYIEEMKGIAEEIVDGFSESERNFLEAEIKKLGIDTWVKFKRSHAALVNEYVSATPSQRKKQKSFQSGYRVYIALAAYQECMSAAFMFEEISKKQMSYDLPYRKFAGLACEVFSASTEVPNDYLWPWSSSPFDNEEYA</sequence>
<comment type="caution">
    <text evidence="1">The sequence shown here is derived from an EMBL/GenBank/DDBJ whole genome shotgun (WGS) entry which is preliminary data.</text>
</comment>
<name>A0A8H9TI66_VIBVL</name>
<evidence type="ECO:0000313" key="1">
    <source>
        <dbReference type="EMBL" id="HAS8542890.1"/>
    </source>
</evidence>
<dbReference type="Proteomes" id="UP000863257">
    <property type="component" value="Unassembled WGS sequence"/>
</dbReference>
<proteinExistence type="predicted"/>
<gene>
    <name evidence="1" type="ORF">I7730_24260</name>
</gene>
<dbReference type="EMBL" id="DACRBY010000062">
    <property type="protein sequence ID" value="HAS8542890.1"/>
    <property type="molecule type" value="Genomic_DNA"/>
</dbReference>
<reference evidence="1" key="1">
    <citation type="journal article" date="2018" name="Genome Biol.">
        <title>SKESA: strategic k-mer extension for scrupulous assemblies.</title>
        <authorList>
            <person name="Souvorov A."/>
            <person name="Agarwala R."/>
            <person name="Lipman D.J."/>
        </authorList>
    </citation>
    <scope>NUCLEOTIDE SEQUENCE</scope>
    <source>
        <strain evidence="1">BCW_3452</strain>
    </source>
</reference>